<dbReference type="EMBL" id="BLYI01000065">
    <property type="protein sequence ID" value="GFO86500.1"/>
    <property type="molecule type" value="Genomic_DNA"/>
</dbReference>
<gene>
    <name evidence="1" type="ORF">ANBU17_28470</name>
</gene>
<dbReference type="Proteomes" id="UP000613208">
    <property type="component" value="Unassembled WGS sequence"/>
</dbReference>
<dbReference type="AlphaFoldDB" id="A0A916VE43"/>
<keyword evidence="2" id="KW-1185">Reference proteome</keyword>
<name>A0A916VE43_9FIRM</name>
<reference evidence="1" key="1">
    <citation type="submission" date="2020-06" db="EMBL/GenBank/DDBJ databases">
        <title>Characterization of fructooligosaccharide metabolism and fructooligosaccharide-degrading enzymes in human commensal butyrate producers.</title>
        <authorList>
            <person name="Tanno H."/>
            <person name="Fujii T."/>
            <person name="Hirano K."/>
            <person name="Maeno S."/>
            <person name="Tonozuka T."/>
            <person name="Sakamoto M."/>
            <person name="Ohkuma M."/>
            <person name="Tochio T."/>
            <person name="Endo A."/>
        </authorList>
    </citation>
    <scope>NUCLEOTIDE SEQUENCE</scope>
    <source>
        <strain evidence="1">JCM 17466</strain>
    </source>
</reference>
<dbReference type="NCBIfam" id="NF047353">
    <property type="entry name" value="tube_lmo2291"/>
    <property type="match status" value="1"/>
</dbReference>
<evidence type="ECO:0000313" key="2">
    <source>
        <dbReference type="Proteomes" id="UP000613208"/>
    </source>
</evidence>
<dbReference type="RefSeq" id="WP_201312150.1">
    <property type="nucleotide sequence ID" value="NZ_BLYI01000065.1"/>
</dbReference>
<proteinExistence type="predicted"/>
<sequence>MWKMNLQLFAEPELPDNPITPEINYETEAFINTSPDEETPTWASLANLTQNMAQSLNEVLQQVAYYADKGWSSTEVTGAQMTLTLTGAVKPGDTACDYILSDEVMYGLGAARKTHMKLQKGTKVIIWPITLANITPSYGDASAINALTVTIHGNGRPAIGTATVQSVQQSQGGE</sequence>
<accession>A0A916VE43</accession>
<organism evidence="1 2">
    <name type="scientific">Anaerostipes butyraticus</name>
    <dbReference type="NCBI Taxonomy" id="645466"/>
    <lineage>
        <taxon>Bacteria</taxon>
        <taxon>Bacillati</taxon>
        <taxon>Bacillota</taxon>
        <taxon>Clostridia</taxon>
        <taxon>Lachnospirales</taxon>
        <taxon>Lachnospiraceae</taxon>
        <taxon>Anaerostipes</taxon>
    </lineage>
</organism>
<evidence type="ECO:0000313" key="1">
    <source>
        <dbReference type="EMBL" id="GFO86500.1"/>
    </source>
</evidence>
<comment type="caution">
    <text evidence="1">The sequence shown here is derived from an EMBL/GenBank/DDBJ whole genome shotgun (WGS) entry which is preliminary data.</text>
</comment>
<protein>
    <submittedName>
        <fullName evidence="1">Uncharacterized protein</fullName>
    </submittedName>
</protein>